<dbReference type="GO" id="GO:0042597">
    <property type="term" value="C:periplasmic space"/>
    <property type="evidence" value="ECO:0007669"/>
    <property type="project" value="UniProtKB-SubCell"/>
</dbReference>
<dbReference type="GO" id="GO:0015889">
    <property type="term" value="P:cobalamin transport"/>
    <property type="evidence" value="ECO:0007669"/>
    <property type="project" value="UniProtKB-UniRule"/>
</dbReference>
<dbReference type="InterPro" id="IPR054828">
    <property type="entry name" value="Vit_B12_bind_prot"/>
</dbReference>
<comment type="subunit">
    <text evidence="5">The complex is composed of two ATP-binding proteins (BtuD), two transmembrane proteins (BtuC) and a solute-binding protein (BtuF).</text>
</comment>
<protein>
    <recommendedName>
        <fullName evidence="5">Vitamin B12-binding protein</fullName>
    </recommendedName>
</protein>
<comment type="subcellular location">
    <subcellularLocation>
        <location evidence="5">Periplasm</location>
    </subcellularLocation>
</comment>
<dbReference type="EMBL" id="FOVO01000005">
    <property type="protein sequence ID" value="SFN47026.1"/>
    <property type="molecule type" value="Genomic_DNA"/>
</dbReference>
<dbReference type="InterPro" id="IPR002491">
    <property type="entry name" value="ABC_transptr_periplasmic_BD"/>
</dbReference>
<accession>A0A1I4Z9V1</accession>
<sequence>MKPFLKRISHRSVWLTFSFLLYVFNAPLYAAASRVISLASSTTELAYAAGLGNQLVAVSAYSDYPEAAKKLEQIADWQGINVERIIALKPDLILAWRGGNPQRPLEQLAALGIPIFYSDIKKVEDVTTELERLAAYSPHPEIAKKSAADIRNKFNKLKQDYANPNPTPVFLQFSMNPIFTSSNHTIQSEIVSVCGGKNIFADSPVPWPQVNREQVLTRKPEMIVIGGTEEQKQRVADFWQSQMNVSIIALNDDWFSRAGPRIILAAEQLCQQLNYPEKKATAQANNLIRYPHN</sequence>
<feature type="domain" description="Fe/B12 periplasmic-binding" evidence="6">
    <location>
        <begin position="34"/>
        <end position="281"/>
    </location>
</feature>
<evidence type="ECO:0000256" key="5">
    <source>
        <dbReference type="HAMAP-Rule" id="MF_01000"/>
    </source>
</evidence>
<keyword evidence="8" id="KW-1185">Reference proteome</keyword>
<name>A0A1I4Z9V1_9GAMM</name>
<evidence type="ECO:0000256" key="1">
    <source>
        <dbReference type="ARBA" id="ARBA00022448"/>
    </source>
</evidence>
<dbReference type="Pfam" id="PF01497">
    <property type="entry name" value="Peripla_BP_2"/>
    <property type="match status" value="1"/>
</dbReference>
<dbReference type="AlphaFoldDB" id="A0A1I4Z9V1"/>
<dbReference type="SUPFAM" id="SSF53807">
    <property type="entry name" value="Helical backbone' metal receptor"/>
    <property type="match status" value="1"/>
</dbReference>
<keyword evidence="1 5" id="KW-0813">Transport</keyword>
<comment type="function">
    <text evidence="5">Part of the ABC transporter complex BtuCDF involved in vitamin B12 import. Binds vitamin B12 and delivers it to the periplasmic surface of BtuC.</text>
</comment>
<dbReference type="NCBIfam" id="NF038402">
    <property type="entry name" value="TroA_like"/>
    <property type="match status" value="1"/>
</dbReference>
<dbReference type="GO" id="GO:0031419">
    <property type="term" value="F:cobalamin binding"/>
    <property type="evidence" value="ECO:0007669"/>
    <property type="project" value="InterPro"/>
</dbReference>
<proteinExistence type="inferred from homology"/>
<evidence type="ECO:0000256" key="2">
    <source>
        <dbReference type="ARBA" id="ARBA00022729"/>
    </source>
</evidence>
<organism evidence="7 8">
    <name type="scientific">Xenorhabdus japonica</name>
    <dbReference type="NCBI Taxonomy" id="53341"/>
    <lineage>
        <taxon>Bacteria</taxon>
        <taxon>Pseudomonadati</taxon>
        <taxon>Pseudomonadota</taxon>
        <taxon>Gammaproteobacteria</taxon>
        <taxon>Enterobacterales</taxon>
        <taxon>Morganellaceae</taxon>
        <taxon>Xenorhabdus</taxon>
    </lineage>
</organism>
<dbReference type="HAMAP" id="MF_01000">
    <property type="entry name" value="BtuF"/>
    <property type="match status" value="1"/>
</dbReference>
<dbReference type="PANTHER" id="PTHR30535:SF34">
    <property type="entry name" value="MOLYBDATE-BINDING PROTEIN MOLA"/>
    <property type="match status" value="1"/>
</dbReference>
<dbReference type="RefSeq" id="WP_092517819.1">
    <property type="nucleotide sequence ID" value="NZ_CAWRAH010000067.1"/>
</dbReference>
<dbReference type="OrthoDB" id="6495095at2"/>
<evidence type="ECO:0000256" key="4">
    <source>
        <dbReference type="ARBA" id="ARBA00023157"/>
    </source>
</evidence>
<dbReference type="PANTHER" id="PTHR30535">
    <property type="entry name" value="VITAMIN B12-BINDING PROTEIN"/>
    <property type="match status" value="1"/>
</dbReference>
<feature type="disulfide bond" evidence="5">
    <location>
        <begin position="194"/>
        <end position="270"/>
    </location>
</feature>
<comment type="similarity">
    <text evidence="5">Belongs to the BtuF family.</text>
</comment>
<reference evidence="8" key="1">
    <citation type="submission" date="2016-10" db="EMBL/GenBank/DDBJ databases">
        <authorList>
            <person name="Varghese N."/>
            <person name="Submissions S."/>
        </authorList>
    </citation>
    <scope>NUCLEOTIDE SEQUENCE [LARGE SCALE GENOMIC DNA]</scope>
    <source>
        <strain evidence="8">DSM 16522</strain>
    </source>
</reference>
<keyword evidence="3 5" id="KW-0574">Periplasm</keyword>
<evidence type="ECO:0000313" key="8">
    <source>
        <dbReference type="Proteomes" id="UP000199011"/>
    </source>
</evidence>
<dbReference type="NCBIfam" id="NF002894">
    <property type="entry name" value="PRK03379.1"/>
    <property type="match status" value="1"/>
</dbReference>
<dbReference type="InterPro" id="IPR023544">
    <property type="entry name" value="ABC_transptr_vit_B12-bd"/>
</dbReference>
<feature type="binding site" evidence="5">
    <location>
        <position position="61"/>
    </location>
    <ligand>
        <name>cyanocob(III)alamin</name>
        <dbReference type="ChEBI" id="CHEBI:17439"/>
    </ligand>
</feature>
<dbReference type="Proteomes" id="UP000199011">
    <property type="component" value="Unassembled WGS sequence"/>
</dbReference>
<dbReference type="Gene3D" id="3.40.50.1980">
    <property type="entry name" value="Nitrogenase molybdenum iron protein domain"/>
    <property type="match status" value="2"/>
</dbReference>
<comment type="caution">
    <text evidence="5">Lacks conserved residue(s) required for the propagation of feature annotation.</text>
</comment>
<gene>
    <name evidence="5" type="primary">btuF</name>
    <name evidence="7" type="ORF">SAMN05421579_10520</name>
</gene>
<dbReference type="PROSITE" id="PS50983">
    <property type="entry name" value="FE_B12_PBP"/>
    <property type="match status" value="1"/>
</dbReference>
<feature type="site" description="Important for BtuC binding" evidence="5">
    <location>
        <position position="213"/>
    </location>
</feature>
<dbReference type="InterPro" id="IPR050902">
    <property type="entry name" value="ABC_Transporter_SBP"/>
</dbReference>
<evidence type="ECO:0000313" key="7">
    <source>
        <dbReference type="EMBL" id="SFN47026.1"/>
    </source>
</evidence>
<feature type="site" description="Important for BtuC binding" evidence="5">
    <location>
        <position position="83"/>
    </location>
</feature>
<dbReference type="CDD" id="cd01144">
    <property type="entry name" value="BtuF"/>
    <property type="match status" value="1"/>
</dbReference>
<evidence type="ECO:0000259" key="6">
    <source>
        <dbReference type="PROSITE" id="PS50983"/>
    </source>
</evidence>
<keyword evidence="2 5" id="KW-0732">Signal</keyword>
<keyword evidence="4 5" id="KW-1015">Disulfide bond</keyword>
<evidence type="ECO:0000256" key="3">
    <source>
        <dbReference type="ARBA" id="ARBA00022764"/>
    </source>
</evidence>
<dbReference type="STRING" id="53341.SAMN05421579_10520"/>